<keyword evidence="2" id="KW-1185">Reference proteome</keyword>
<evidence type="ECO:0000313" key="2">
    <source>
        <dbReference type="Proteomes" id="UP000237271"/>
    </source>
</evidence>
<dbReference type="EMBL" id="NCKW01003419">
    <property type="protein sequence ID" value="POM76576.1"/>
    <property type="molecule type" value="Genomic_DNA"/>
</dbReference>
<reference evidence="1 2" key="1">
    <citation type="journal article" date="2017" name="Genome Biol. Evol.">
        <title>Phytophthora megakarya and P. palmivora, closely related causal agents of cacao black pod rot, underwent increases in genome sizes and gene numbers by different mechanisms.</title>
        <authorList>
            <person name="Ali S.S."/>
            <person name="Shao J."/>
            <person name="Lary D.J."/>
            <person name="Kronmiller B."/>
            <person name="Shen D."/>
            <person name="Strem M.D."/>
            <person name="Amoako-Attah I."/>
            <person name="Akrofi A.Y."/>
            <person name="Begoude B.A."/>
            <person name="Ten Hoopen G.M."/>
            <person name="Coulibaly K."/>
            <person name="Kebe B.I."/>
            <person name="Melnick R.L."/>
            <person name="Guiltinan M.J."/>
            <person name="Tyler B.M."/>
            <person name="Meinhardt L.W."/>
            <person name="Bailey B.A."/>
        </authorList>
    </citation>
    <scope>NUCLEOTIDE SEQUENCE [LARGE SCALE GENOMIC DNA]</scope>
    <source>
        <strain evidence="2">sbr112.9</strain>
    </source>
</reference>
<name>A0A2P4YFJ9_9STRA</name>
<organism evidence="1 2">
    <name type="scientific">Phytophthora palmivora</name>
    <dbReference type="NCBI Taxonomy" id="4796"/>
    <lineage>
        <taxon>Eukaryota</taxon>
        <taxon>Sar</taxon>
        <taxon>Stramenopiles</taxon>
        <taxon>Oomycota</taxon>
        <taxon>Peronosporomycetes</taxon>
        <taxon>Peronosporales</taxon>
        <taxon>Peronosporaceae</taxon>
        <taxon>Phytophthora</taxon>
    </lineage>
</organism>
<accession>A0A2P4YFJ9</accession>
<evidence type="ECO:0000313" key="1">
    <source>
        <dbReference type="EMBL" id="POM76576.1"/>
    </source>
</evidence>
<comment type="caution">
    <text evidence="1">The sequence shown here is derived from an EMBL/GenBank/DDBJ whole genome shotgun (WGS) entry which is preliminary data.</text>
</comment>
<sequence length="114" mass="12754">MQSTSINCNRQTTENNSLEWYLPDNERTSLFFCLINGIGTPQDNFIADRTDYMDSLNDLEGLLIPYLSYIMGGDADPGELELFTASKLYTLSIEVKTVDADCKVVSTFVCSVEC</sequence>
<proteinExistence type="predicted"/>
<gene>
    <name evidence="1" type="ORF">PHPALM_6175</name>
</gene>
<dbReference type="OrthoDB" id="102509at2759"/>
<protein>
    <submittedName>
        <fullName evidence="1">Uncharacterized protein</fullName>
    </submittedName>
</protein>
<dbReference type="Proteomes" id="UP000237271">
    <property type="component" value="Unassembled WGS sequence"/>
</dbReference>
<dbReference type="AlphaFoldDB" id="A0A2P4YFJ9"/>